<accession>A8NEQ5</accession>
<sequence length="384" mass="42442">MVDALGGPPEFKPRFTFEFVGFYIPNRNFHDAEGKSLPPGTWTDDTSMALCLARSIARHGFDEARQLDTYLNWFKDGELSAVGFCFDIGGTTRRALDLHANSPTASESLDRIQALLGGERNAGNGSLMRLIPVPLAFWRSPDVAREYARRSSRTTHPAPLCLEVCEFWTSVVVQILQNTCGNGAKGTFSKLDLLRYISEYPFQHDQLRAALALLPSDASTSDNQSSGSRTTNTEDVEDRYWQRHPILRLIAETRTSPTATTTGFFKLPTAKVLPSSGFVLHSVVAALYCFFATDSFETGAIMAVNLGDDADTTGAIYAGLAACWYGEELPSNAQSLAAVGESIGSGLFWTDVMLTWRRGIIKRDLLEEVADELVRFEKRWKPTK</sequence>
<dbReference type="InterPro" id="IPR050792">
    <property type="entry name" value="ADP-ribosylglycohydrolase"/>
</dbReference>
<dbReference type="EC" id="3.2.1.143" evidence="2"/>
<evidence type="ECO:0000256" key="9">
    <source>
        <dbReference type="ARBA" id="ARBA00043187"/>
    </source>
</evidence>
<gene>
    <name evidence="13" type="ORF">CC1G_01159</name>
</gene>
<dbReference type="InterPro" id="IPR036705">
    <property type="entry name" value="Ribosyl_crysJ1_sf"/>
</dbReference>
<feature type="binding site" evidence="12">
    <location>
        <position position="311"/>
    </location>
    <ligand>
        <name>Mg(2+)</name>
        <dbReference type="ChEBI" id="CHEBI:18420"/>
        <label>1</label>
    </ligand>
</feature>
<dbReference type="RefSeq" id="XP_001833097.2">
    <property type="nucleotide sequence ID" value="XM_001833045.2"/>
</dbReference>
<dbReference type="PANTHER" id="PTHR16222">
    <property type="entry name" value="ADP-RIBOSYLGLYCOHYDROLASE"/>
    <property type="match status" value="1"/>
</dbReference>
<dbReference type="EMBL" id="AACS02000002">
    <property type="protein sequence ID" value="EAU88786.2"/>
    <property type="molecule type" value="Genomic_DNA"/>
</dbReference>
<feature type="binding site" evidence="12">
    <location>
        <position position="43"/>
    </location>
    <ligand>
        <name>Mg(2+)</name>
        <dbReference type="ChEBI" id="CHEBI:18420"/>
        <label>1</label>
    </ligand>
</feature>
<dbReference type="GO" id="GO:0004649">
    <property type="term" value="F:poly(ADP-ribose) glycohydrolase activity"/>
    <property type="evidence" value="ECO:0007669"/>
    <property type="project" value="UniProtKB-EC"/>
</dbReference>
<organism evidence="13 14">
    <name type="scientific">Coprinopsis cinerea (strain Okayama-7 / 130 / ATCC MYA-4618 / FGSC 9003)</name>
    <name type="common">Inky cap fungus</name>
    <name type="synonym">Hormographiella aspergillata</name>
    <dbReference type="NCBI Taxonomy" id="240176"/>
    <lineage>
        <taxon>Eukaryota</taxon>
        <taxon>Fungi</taxon>
        <taxon>Dikarya</taxon>
        <taxon>Basidiomycota</taxon>
        <taxon>Agaricomycotina</taxon>
        <taxon>Agaricomycetes</taxon>
        <taxon>Agaricomycetidae</taxon>
        <taxon>Agaricales</taxon>
        <taxon>Agaricineae</taxon>
        <taxon>Psathyrellaceae</taxon>
        <taxon>Coprinopsis</taxon>
    </lineage>
</organism>
<feature type="binding site" evidence="12">
    <location>
        <position position="45"/>
    </location>
    <ligand>
        <name>Mg(2+)</name>
        <dbReference type="ChEBI" id="CHEBI:18420"/>
        <label>1</label>
    </ligand>
</feature>
<keyword evidence="12" id="KW-0479">Metal-binding</keyword>
<feature type="binding site" evidence="12">
    <location>
        <position position="309"/>
    </location>
    <ligand>
        <name>Mg(2+)</name>
        <dbReference type="ChEBI" id="CHEBI:18420"/>
        <label>1</label>
    </ligand>
</feature>
<keyword evidence="14" id="KW-1185">Reference proteome</keyword>
<comment type="cofactor">
    <cofactor evidence="12">
        <name>Mg(2+)</name>
        <dbReference type="ChEBI" id="CHEBI:18420"/>
    </cofactor>
    <text evidence="12">Binds 2 magnesium ions per subunit.</text>
</comment>
<keyword evidence="3" id="KW-0378">Hydrolase</keyword>
<proteinExistence type="inferred from homology"/>
<comment type="caution">
    <text evidence="13">The sequence shown here is derived from an EMBL/GenBank/DDBJ whole genome shotgun (WGS) entry which is preliminary data.</text>
</comment>
<dbReference type="InterPro" id="IPR005502">
    <property type="entry name" value="Ribosyl_crysJ1"/>
</dbReference>
<evidence type="ECO:0000256" key="2">
    <source>
        <dbReference type="ARBA" id="ARBA00012255"/>
    </source>
</evidence>
<evidence type="ECO:0000313" key="14">
    <source>
        <dbReference type="Proteomes" id="UP000001861"/>
    </source>
</evidence>
<dbReference type="GeneID" id="6009590"/>
<evidence type="ECO:0000313" key="13">
    <source>
        <dbReference type="EMBL" id="EAU88786.2"/>
    </source>
</evidence>
<evidence type="ECO:0000256" key="5">
    <source>
        <dbReference type="ARBA" id="ARBA00042398"/>
    </source>
</evidence>
<dbReference type="STRING" id="240176.A8NEQ5"/>
<dbReference type="SUPFAM" id="SSF101478">
    <property type="entry name" value="ADP-ribosylglycohydrolase"/>
    <property type="match status" value="1"/>
</dbReference>
<name>A8NEQ5_COPC7</name>
<dbReference type="eggNOG" id="ENOG502RZ0J">
    <property type="taxonomic scope" value="Eukaryota"/>
</dbReference>
<evidence type="ECO:0000256" key="4">
    <source>
        <dbReference type="ARBA" id="ARBA00041057"/>
    </source>
</evidence>
<comment type="catalytic activity">
    <reaction evidence="11">
        <text>alpha-NAD(+) + H2O = ADP-D-ribose + nicotinamide + H(+)</text>
        <dbReference type="Rhea" id="RHEA:68792"/>
        <dbReference type="ChEBI" id="CHEBI:15377"/>
        <dbReference type="ChEBI" id="CHEBI:15378"/>
        <dbReference type="ChEBI" id="CHEBI:17154"/>
        <dbReference type="ChEBI" id="CHEBI:57967"/>
        <dbReference type="ChEBI" id="CHEBI:77017"/>
    </reaction>
</comment>
<dbReference type="OMA" id="PGTWTDD"/>
<dbReference type="HOGENOM" id="CLU_024566_8_2_1"/>
<evidence type="ECO:0000256" key="11">
    <source>
        <dbReference type="ARBA" id="ARBA00049015"/>
    </source>
</evidence>
<dbReference type="Proteomes" id="UP000001861">
    <property type="component" value="Unassembled WGS sequence"/>
</dbReference>
<dbReference type="Gene3D" id="1.10.4080.10">
    <property type="entry name" value="ADP-ribosylation/Crystallin J1"/>
    <property type="match status" value="1"/>
</dbReference>
<keyword evidence="12" id="KW-0460">Magnesium</keyword>
<dbReference type="OrthoDB" id="2021138at2759"/>
<dbReference type="InParanoid" id="A8NEQ5"/>
<reference evidence="13 14" key="1">
    <citation type="journal article" date="2010" name="Proc. Natl. Acad. Sci. U.S.A.">
        <title>Insights into evolution of multicellular fungi from the assembled chromosomes of the mushroom Coprinopsis cinerea (Coprinus cinereus).</title>
        <authorList>
            <person name="Stajich J.E."/>
            <person name="Wilke S.K."/>
            <person name="Ahren D."/>
            <person name="Au C.H."/>
            <person name="Birren B.W."/>
            <person name="Borodovsky M."/>
            <person name="Burns C."/>
            <person name="Canback B."/>
            <person name="Casselton L.A."/>
            <person name="Cheng C.K."/>
            <person name="Deng J."/>
            <person name="Dietrich F.S."/>
            <person name="Fargo D.C."/>
            <person name="Farman M.L."/>
            <person name="Gathman A.C."/>
            <person name="Goldberg J."/>
            <person name="Guigo R."/>
            <person name="Hoegger P.J."/>
            <person name="Hooker J.B."/>
            <person name="Huggins A."/>
            <person name="James T.Y."/>
            <person name="Kamada T."/>
            <person name="Kilaru S."/>
            <person name="Kodira C."/>
            <person name="Kues U."/>
            <person name="Kupfer D."/>
            <person name="Kwan H.S."/>
            <person name="Lomsadze A."/>
            <person name="Li W."/>
            <person name="Lilly W.W."/>
            <person name="Ma L.J."/>
            <person name="Mackey A.J."/>
            <person name="Manning G."/>
            <person name="Martin F."/>
            <person name="Muraguchi H."/>
            <person name="Natvig D.O."/>
            <person name="Palmerini H."/>
            <person name="Ramesh M.A."/>
            <person name="Rehmeyer C.J."/>
            <person name="Roe B.A."/>
            <person name="Shenoy N."/>
            <person name="Stanke M."/>
            <person name="Ter-Hovhannisyan V."/>
            <person name="Tunlid A."/>
            <person name="Velagapudi R."/>
            <person name="Vision T.J."/>
            <person name="Zeng Q."/>
            <person name="Zolan M.E."/>
            <person name="Pukkila P.J."/>
        </authorList>
    </citation>
    <scope>NUCLEOTIDE SEQUENCE [LARGE SCALE GENOMIC DNA]</scope>
    <source>
        <strain evidence="14">Okayama-7 / 130 / ATCC MYA-4618 / FGSC 9003</strain>
    </source>
</reference>
<evidence type="ECO:0000256" key="10">
    <source>
        <dbReference type="ARBA" id="ARBA00043193"/>
    </source>
</evidence>
<evidence type="ECO:0000256" key="7">
    <source>
        <dbReference type="ARBA" id="ARBA00042722"/>
    </source>
</evidence>
<dbReference type="KEGG" id="cci:CC1G_01159"/>
<dbReference type="Pfam" id="PF03747">
    <property type="entry name" value="ADP_ribosyl_GH"/>
    <property type="match status" value="1"/>
</dbReference>
<dbReference type="GO" id="GO:0046872">
    <property type="term" value="F:metal ion binding"/>
    <property type="evidence" value="ECO:0007669"/>
    <property type="project" value="UniProtKB-KW"/>
</dbReference>
<dbReference type="AlphaFoldDB" id="A8NEQ5"/>
<evidence type="ECO:0000256" key="1">
    <source>
        <dbReference type="ARBA" id="ARBA00010702"/>
    </source>
</evidence>
<feature type="binding site" evidence="12">
    <location>
        <position position="312"/>
    </location>
    <ligand>
        <name>Mg(2+)</name>
        <dbReference type="ChEBI" id="CHEBI:18420"/>
        <label>1</label>
    </ligand>
</feature>
<feature type="binding site" evidence="12">
    <location>
        <position position="44"/>
    </location>
    <ligand>
        <name>Mg(2+)</name>
        <dbReference type="ChEBI" id="CHEBI:18420"/>
        <label>1</label>
    </ligand>
</feature>
<evidence type="ECO:0000256" key="6">
    <source>
        <dbReference type="ARBA" id="ARBA00042471"/>
    </source>
</evidence>
<dbReference type="VEuPathDB" id="FungiDB:CC1G_01159"/>
<comment type="similarity">
    <text evidence="1">Belongs to the ADP-ribosylglycohydrolase family.</text>
</comment>
<evidence type="ECO:0000256" key="8">
    <source>
        <dbReference type="ARBA" id="ARBA00042850"/>
    </source>
</evidence>
<dbReference type="PANTHER" id="PTHR16222:SF24">
    <property type="entry name" value="ADP-RIBOSYLHYDROLASE ARH3"/>
    <property type="match status" value="1"/>
</dbReference>
<evidence type="ECO:0000256" key="12">
    <source>
        <dbReference type="PIRSR" id="PIRSR605502-1"/>
    </source>
</evidence>
<evidence type="ECO:0000256" key="3">
    <source>
        <dbReference type="ARBA" id="ARBA00022801"/>
    </source>
</evidence>
<protein>
    <recommendedName>
        <fullName evidence="4">ADP-ribosylhydrolase ARH3</fullName>
        <ecNumber evidence="2">3.2.1.143</ecNumber>
    </recommendedName>
    <alternativeName>
        <fullName evidence="5">ADP-ribose glycohydrolase ARH3</fullName>
    </alternativeName>
    <alternativeName>
        <fullName evidence="6">ADP-ribosylhydrolase 3</fullName>
    </alternativeName>
    <alternativeName>
        <fullName evidence="9">O-acetyl-ADP-ribose deacetylase ARH3</fullName>
    </alternativeName>
    <alternativeName>
        <fullName evidence="10">Poly(ADP-ribose) glycohydrolase ARH3</fullName>
    </alternativeName>
    <alternativeName>
        <fullName evidence="8">[Protein ADP-ribosylarginine] hydrolase-like protein 2</fullName>
    </alternativeName>
    <alternativeName>
        <fullName evidence="7">[Protein ADP-ribosylserine] hydrolase</fullName>
    </alternativeName>
</protein>